<evidence type="ECO:0008006" key="2">
    <source>
        <dbReference type="Google" id="ProtNLM"/>
    </source>
</evidence>
<sequence length="158" mass="16183">MAEVRNMDGRRWDRNRMLTLLAAALLLAVAAYWGMALFMVPAHVAAAAVQVAPPAAPAFDGAASAPLVRLLSPGAVQTDVTVLGVMAGRQAPLALLSVDGAPAQAYVPGQRLGPSTVLAAISANTVELQQAGQPRSLPVPELPPLPTDGIVPAAVGRR</sequence>
<name>A0AA38XQG1_9EURO</name>
<comment type="caution">
    <text evidence="1">The sequence shown here is derived from an EMBL/GenBank/DDBJ whole genome shotgun (WGS) entry which is preliminary data.</text>
</comment>
<evidence type="ECO:0000313" key="1">
    <source>
        <dbReference type="EMBL" id="KAJ9617810.1"/>
    </source>
</evidence>
<protein>
    <recommendedName>
        <fullName evidence="2">General secretion pathway protein</fullName>
    </recommendedName>
</protein>
<organism evidence="1">
    <name type="scientific">Knufia peltigerae</name>
    <dbReference type="NCBI Taxonomy" id="1002370"/>
    <lineage>
        <taxon>Eukaryota</taxon>
        <taxon>Fungi</taxon>
        <taxon>Dikarya</taxon>
        <taxon>Ascomycota</taxon>
        <taxon>Pezizomycotina</taxon>
        <taxon>Eurotiomycetes</taxon>
        <taxon>Chaetothyriomycetidae</taxon>
        <taxon>Chaetothyriales</taxon>
        <taxon>Trichomeriaceae</taxon>
        <taxon>Knufia</taxon>
    </lineage>
</organism>
<proteinExistence type="predicted"/>
<dbReference type="Gene3D" id="2.30.30.830">
    <property type="match status" value="1"/>
</dbReference>
<gene>
    <name evidence="1" type="ORF">H2204_013477</name>
</gene>
<dbReference type="EMBL" id="JAPDRN010000153">
    <property type="protein sequence ID" value="KAJ9617810.1"/>
    <property type="molecule type" value="Genomic_DNA"/>
</dbReference>
<dbReference type="AlphaFoldDB" id="A0AA38XQG1"/>
<accession>A0AA38XQG1</accession>
<reference evidence="1" key="1">
    <citation type="submission" date="2022-10" db="EMBL/GenBank/DDBJ databases">
        <title>Culturing micro-colonial fungi from biological soil crusts in the Mojave desert and describing Neophaeococcomyces mojavensis, and introducing the new genera and species Taxawa tesnikishii.</title>
        <authorList>
            <person name="Kurbessoian T."/>
            <person name="Stajich J.E."/>
        </authorList>
    </citation>
    <scope>NUCLEOTIDE SEQUENCE</scope>
    <source>
        <strain evidence="1">TK_35</strain>
    </source>
</reference>